<dbReference type="AlphaFoldDB" id="B4MS97"/>
<dbReference type="STRING" id="7260.B4MS97"/>
<reference evidence="3 4" key="1">
    <citation type="journal article" date="2007" name="Nature">
        <title>Evolution of genes and genomes on the Drosophila phylogeny.</title>
        <authorList>
            <consortium name="Drosophila 12 Genomes Consortium"/>
            <person name="Clark A.G."/>
            <person name="Eisen M.B."/>
            <person name="Smith D.R."/>
            <person name="Bergman C.M."/>
            <person name="Oliver B."/>
            <person name="Markow T.A."/>
            <person name="Kaufman T.C."/>
            <person name="Kellis M."/>
            <person name="Gelbart W."/>
            <person name="Iyer V.N."/>
            <person name="Pollard D.A."/>
            <person name="Sackton T.B."/>
            <person name="Larracuente A.M."/>
            <person name="Singh N.D."/>
            <person name="Abad J.P."/>
            <person name="Abt D.N."/>
            <person name="Adryan B."/>
            <person name="Aguade M."/>
            <person name="Akashi H."/>
            <person name="Anderson W.W."/>
            <person name="Aquadro C.F."/>
            <person name="Ardell D.H."/>
            <person name="Arguello R."/>
            <person name="Artieri C.G."/>
            <person name="Barbash D.A."/>
            <person name="Barker D."/>
            <person name="Barsanti P."/>
            <person name="Batterham P."/>
            <person name="Batzoglou S."/>
            <person name="Begun D."/>
            <person name="Bhutkar A."/>
            <person name="Blanco E."/>
            <person name="Bosak S.A."/>
            <person name="Bradley R.K."/>
            <person name="Brand A.D."/>
            <person name="Brent M.R."/>
            <person name="Brooks A.N."/>
            <person name="Brown R.H."/>
            <person name="Butlin R.K."/>
            <person name="Caggese C."/>
            <person name="Calvi B.R."/>
            <person name="Bernardo de Carvalho A."/>
            <person name="Caspi A."/>
            <person name="Castrezana S."/>
            <person name="Celniker S.E."/>
            <person name="Chang J.L."/>
            <person name="Chapple C."/>
            <person name="Chatterji S."/>
            <person name="Chinwalla A."/>
            <person name="Civetta A."/>
            <person name="Clifton S.W."/>
            <person name="Comeron J.M."/>
            <person name="Costello J.C."/>
            <person name="Coyne J.A."/>
            <person name="Daub J."/>
            <person name="David R.G."/>
            <person name="Delcher A.L."/>
            <person name="Delehaunty K."/>
            <person name="Do C.B."/>
            <person name="Ebling H."/>
            <person name="Edwards K."/>
            <person name="Eickbush T."/>
            <person name="Evans J.D."/>
            <person name="Filipski A."/>
            <person name="Findeiss S."/>
            <person name="Freyhult E."/>
            <person name="Fulton L."/>
            <person name="Fulton R."/>
            <person name="Garcia A.C."/>
            <person name="Gardiner A."/>
            <person name="Garfield D.A."/>
            <person name="Garvin B.E."/>
            <person name="Gibson G."/>
            <person name="Gilbert D."/>
            <person name="Gnerre S."/>
            <person name="Godfrey J."/>
            <person name="Good R."/>
            <person name="Gotea V."/>
            <person name="Gravely B."/>
            <person name="Greenberg A.J."/>
            <person name="Griffiths-Jones S."/>
            <person name="Gross S."/>
            <person name="Guigo R."/>
            <person name="Gustafson E.A."/>
            <person name="Haerty W."/>
            <person name="Hahn M.W."/>
            <person name="Halligan D.L."/>
            <person name="Halpern A.L."/>
            <person name="Halter G.M."/>
            <person name="Han M.V."/>
            <person name="Heger A."/>
            <person name="Hillier L."/>
            <person name="Hinrichs A.S."/>
            <person name="Holmes I."/>
            <person name="Hoskins R.A."/>
            <person name="Hubisz M.J."/>
            <person name="Hultmark D."/>
            <person name="Huntley M.A."/>
            <person name="Jaffe D.B."/>
            <person name="Jagadeeshan S."/>
            <person name="Jeck W.R."/>
            <person name="Johnson J."/>
            <person name="Jones C.D."/>
            <person name="Jordan W.C."/>
            <person name="Karpen G.H."/>
            <person name="Kataoka E."/>
            <person name="Keightley P.D."/>
            <person name="Kheradpour P."/>
            <person name="Kirkness E.F."/>
            <person name="Koerich L.B."/>
            <person name="Kristiansen K."/>
            <person name="Kudrna D."/>
            <person name="Kulathinal R.J."/>
            <person name="Kumar S."/>
            <person name="Kwok R."/>
            <person name="Lander E."/>
            <person name="Langley C.H."/>
            <person name="Lapoint R."/>
            <person name="Lazzaro B.P."/>
            <person name="Lee S.J."/>
            <person name="Levesque L."/>
            <person name="Li R."/>
            <person name="Lin C.F."/>
            <person name="Lin M.F."/>
            <person name="Lindblad-Toh K."/>
            <person name="Llopart A."/>
            <person name="Long M."/>
            <person name="Low L."/>
            <person name="Lozovsky E."/>
            <person name="Lu J."/>
            <person name="Luo M."/>
            <person name="Machado C.A."/>
            <person name="Makalowski W."/>
            <person name="Marzo M."/>
            <person name="Matsuda M."/>
            <person name="Matzkin L."/>
            <person name="McAllister B."/>
            <person name="McBride C.S."/>
            <person name="McKernan B."/>
            <person name="McKernan K."/>
            <person name="Mendez-Lago M."/>
            <person name="Minx P."/>
            <person name="Mollenhauer M.U."/>
            <person name="Montooth K."/>
            <person name="Mount S.M."/>
            <person name="Mu X."/>
            <person name="Myers E."/>
            <person name="Negre B."/>
            <person name="Newfeld S."/>
            <person name="Nielsen R."/>
            <person name="Noor M.A."/>
            <person name="O'Grady P."/>
            <person name="Pachter L."/>
            <person name="Papaceit M."/>
            <person name="Parisi M.J."/>
            <person name="Parisi M."/>
            <person name="Parts L."/>
            <person name="Pedersen J.S."/>
            <person name="Pesole G."/>
            <person name="Phillippy A.M."/>
            <person name="Ponting C.P."/>
            <person name="Pop M."/>
            <person name="Porcelli D."/>
            <person name="Powell J.R."/>
            <person name="Prohaska S."/>
            <person name="Pruitt K."/>
            <person name="Puig M."/>
            <person name="Quesneville H."/>
            <person name="Ram K.R."/>
            <person name="Rand D."/>
            <person name="Rasmussen M.D."/>
            <person name="Reed L.K."/>
            <person name="Reenan R."/>
            <person name="Reily A."/>
            <person name="Remington K.A."/>
            <person name="Rieger T.T."/>
            <person name="Ritchie M.G."/>
            <person name="Robin C."/>
            <person name="Rogers Y.H."/>
            <person name="Rohde C."/>
            <person name="Rozas J."/>
            <person name="Rubenfield M.J."/>
            <person name="Ruiz A."/>
            <person name="Russo S."/>
            <person name="Salzberg S.L."/>
            <person name="Sanchez-Gracia A."/>
            <person name="Saranga D.J."/>
            <person name="Sato H."/>
            <person name="Schaeffer S.W."/>
            <person name="Schatz M.C."/>
            <person name="Schlenke T."/>
            <person name="Schwartz R."/>
            <person name="Segarra C."/>
            <person name="Singh R.S."/>
            <person name="Sirot L."/>
            <person name="Sirota M."/>
            <person name="Sisneros N.B."/>
            <person name="Smith C.D."/>
            <person name="Smith T.F."/>
            <person name="Spieth J."/>
            <person name="Stage D.E."/>
            <person name="Stark A."/>
            <person name="Stephan W."/>
            <person name="Strausberg R.L."/>
            <person name="Strempel S."/>
            <person name="Sturgill D."/>
            <person name="Sutton G."/>
            <person name="Sutton G.G."/>
            <person name="Tao W."/>
            <person name="Teichmann S."/>
            <person name="Tobari Y.N."/>
            <person name="Tomimura Y."/>
            <person name="Tsolas J.M."/>
            <person name="Valente V.L."/>
            <person name="Venter E."/>
            <person name="Venter J.C."/>
            <person name="Vicario S."/>
            <person name="Vieira F.G."/>
            <person name="Vilella A.J."/>
            <person name="Villasante A."/>
            <person name="Walenz B."/>
            <person name="Wang J."/>
            <person name="Wasserman M."/>
            <person name="Watts T."/>
            <person name="Wilson D."/>
            <person name="Wilson R.K."/>
            <person name="Wing R.A."/>
            <person name="Wolfner M.F."/>
            <person name="Wong A."/>
            <person name="Wong G.K."/>
            <person name="Wu C.I."/>
            <person name="Wu G."/>
            <person name="Yamamoto D."/>
            <person name="Yang H.P."/>
            <person name="Yang S.P."/>
            <person name="Yorke J.A."/>
            <person name="Yoshida K."/>
            <person name="Zdobnov E."/>
            <person name="Zhang P."/>
            <person name="Zhang Y."/>
            <person name="Zimin A.V."/>
            <person name="Baldwin J."/>
            <person name="Abdouelleil A."/>
            <person name="Abdulkadir J."/>
            <person name="Abebe A."/>
            <person name="Abera B."/>
            <person name="Abreu J."/>
            <person name="Acer S.C."/>
            <person name="Aftuck L."/>
            <person name="Alexander A."/>
            <person name="An P."/>
            <person name="Anderson E."/>
            <person name="Anderson S."/>
            <person name="Arachi H."/>
            <person name="Azer M."/>
            <person name="Bachantsang P."/>
            <person name="Barry A."/>
            <person name="Bayul T."/>
            <person name="Berlin A."/>
            <person name="Bessette D."/>
            <person name="Bloom T."/>
            <person name="Blye J."/>
            <person name="Boguslavskiy L."/>
            <person name="Bonnet C."/>
            <person name="Boukhgalter B."/>
            <person name="Bourzgui I."/>
            <person name="Brown A."/>
            <person name="Cahill P."/>
            <person name="Channer S."/>
            <person name="Cheshatsang Y."/>
            <person name="Chuda L."/>
            <person name="Citroen M."/>
            <person name="Collymore A."/>
            <person name="Cooke P."/>
            <person name="Costello M."/>
            <person name="D'Aco K."/>
            <person name="Daza R."/>
            <person name="De Haan G."/>
            <person name="DeGray S."/>
            <person name="DeMaso C."/>
            <person name="Dhargay N."/>
            <person name="Dooley K."/>
            <person name="Dooley E."/>
            <person name="Doricent M."/>
            <person name="Dorje P."/>
            <person name="Dorjee K."/>
            <person name="Dupes A."/>
            <person name="Elong R."/>
            <person name="Falk J."/>
            <person name="Farina A."/>
            <person name="Faro S."/>
            <person name="Ferguson D."/>
            <person name="Fisher S."/>
            <person name="Foley C.D."/>
            <person name="Franke A."/>
            <person name="Friedrich D."/>
            <person name="Gadbois L."/>
            <person name="Gearin G."/>
            <person name="Gearin C.R."/>
            <person name="Giannoukos G."/>
            <person name="Goode T."/>
            <person name="Graham J."/>
            <person name="Grandbois E."/>
            <person name="Grewal S."/>
            <person name="Gyaltsen K."/>
            <person name="Hafez N."/>
            <person name="Hagos B."/>
            <person name="Hall J."/>
            <person name="Henson C."/>
            <person name="Hollinger A."/>
            <person name="Honan T."/>
            <person name="Huard M.D."/>
            <person name="Hughes L."/>
            <person name="Hurhula B."/>
            <person name="Husby M.E."/>
            <person name="Kamat A."/>
            <person name="Kanga B."/>
            <person name="Kashin S."/>
            <person name="Khazanovich D."/>
            <person name="Kisner P."/>
            <person name="Lance K."/>
            <person name="Lara M."/>
            <person name="Lee W."/>
            <person name="Lennon N."/>
            <person name="Letendre F."/>
            <person name="LeVine R."/>
            <person name="Lipovsky A."/>
            <person name="Liu X."/>
            <person name="Liu J."/>
            <person name="Liu S."/>
            <person name="Lokyitsang T."/>
            <person name="Lokyitsang Y."/>
            <person name="Lubonja R."/>
            <person name="Lui A."/>
            <person name="MacDonald P."/>
            <person name="Magnisalis V."/>
            <person name="Maru K."/>
            <person name="Matthews C."/>
            <person name="McCusker W."/>
            <person name="McDonough S."/>
            <person name="Mehta T."/>
            <person name="Meldrim J."/>
            <person name="Meneus L."/>
            <person name="Mihai O."/>
            <person name="Mihalev A."/>
            <person name="Mihova T."/>
            <person name="Mittelman R."/>
            <person name="Mlenga V."/>
            <person name="Montmayeur A."/>
            <person name="Mulrain L."/>
            <person name="Navidi A."/>
            <person name="Naylor J."/>
            <person name="Negash T."/>
            <person name="Nguyen T."/>
            <person name="Nguyen N."/>
            <person name="Nicol R."/>
            <person name="Norbu C."/>
            <person name="Norbu N."/>
            <person name="Novod N."/>
            <person name="O'Neill B."/>
            <person name="Osman S."/>
            <person name="Markiewicz E."/>
            <person name="Oyono O.L."/>
            <person name="Patti C."/>
            <person name="Phunkhang P."/>
            <person name="Pierre F."/>
            <person name="Priest M."/>
            <person name="Raghuraman S."/>
            <person name="Rege F."/>
            <person name="Reyes R."/>
            <person name="Rise C."/>
            <person name="Rogov P."/>
            <person name="Ross K."/>
            <person name="Ryan E."/>
            <person name="Settipalli S."/>
            <person name="Shea T."/>
            <person name="Sherpa N."/>
            <person name="Shi L."/>
            <person name="Shih D."/>
            <person name="Sparrow T."/>
            <person name="Spaulding J."/>
            <person name="Stalker J."/>
            <person name="Stange-Thomann N."/>
            <person name="Stavropoulos S."/>
            <person name="Stone C."/>
            <person name="Strader C."/>
            <person name="Tesfaye S."/>
            <person name="Thomson T."/>
            <person name="Thoulutsang Y."/>
            <person name="Thoulutsang D."/>
            <person name="Topham K."/>
            <person name="Topping I."/>
            <person name="Tsamla T."/>
            <person name="Vassiliev H."/>
            <person name="Vo A."/>
            <person name="Wangchuk T."/>
            <person name="Wangdi T."/>
            <person name="Weiand M."/>
            <person name="Wilkinson J."/>
            <person name="Wilson A."/>
            <person name="Yadav S."/>
            <person name="Young G."/>
            <person name="Yu Q."/>
            <person name="Zembek L."/>
            <person name="Zhong D."/>
            <person name="Zimmer A."/>
            <person name="Zwirko Z."/>
            <person name="Jaffe D.B."/>
            <person name="Alvarez P."/>
            <person name="Brockman W."/>
            <person name="Butler J."/>
            <person name="Chin C."/>
            <person name="Gnerre S."/>
            <person name="Grabherr M."/>
            <person name="Kleber M."/>
            <person name="Mauceli E."/>
            <person name="MacCallum I."/>
        </authorList>
    </citation>
    <scope>NUCLEOTIDE SEQUENCE [LARGE SCALE GENOMIC DNA]</scope>
    <source>
        <strain evidence="4">Tucson 14030-0811.24</strain>
    </source>
</reference>
<evidence type="ECO:0000313" key="3">
    <source>
        <dbReference type="EMBL" id="EDW74986.1"/>
    </source>
</evidence>
<feature type="region of interest" description="Disordered" evidence="1">
    <location>
        <begin position="150"/>
        <end position="218"/>
    </location>
</feature>
<name>B4MS97_DROWI</name>
<evidence type="ECO:0000256" key="2">
    <source>
        <dbReference type="SAM" id="SignalP"/>
    </source>
</evidence>
<evidence type="ECO:0008006" key="5">
    <source>
        <dbReference type="Google" id="ProtNLM"/>
    </source>
</evidence>
<proteinExistence type="predicted"/>
<dbReference type="OMA" id="YYNIPVY"/>
<dbReference type="HOGENOM" id="CLU_712253_0_0_1"/>
<keyword evidence="2" id="KW-0732">Signal</keyword>
<dbReference type="eggNOG" id="ENOG502T8AX">
    <property type="taxonomic scope" value="Eukaryota"/>
</dbReference>
<feature type="compositionally biased region" description="Low complexity" evidence="1">
    <location>
        <begin position="293"/>
        <end position="315"/>
    </location>
</feature>
<accession>B4MS97</accession>
<feature type="compositionally biased region" description="Acidic residues" evidence="1">
    <location>
        <begin position="159"/>
        <end position="187"/>
    </location>
</feature>
<evidence type="ECO:0000256" key="1">
    <source>
        <dbReference type="SAM" id="MobiDB-lite"/>
    </source>
</evidence>
<sequence length="412" mass="45851">MWLKFIWSLALLQLINARVAPIPKFYGQDSAIIVDTDRKLPMRMDTKLQNALYYNIPVYKLIKPVIGPTTTTTTTTTKAPVVSVLEYPSDLLYIARHKLGMKELPSLSDLGEMLGTSSAQETIDYIRSLTSNEQGIALMKQYLESLDYSEAEEARNDTNDDGDDDDDAADDDGNNMDNADIEADYDEDQPKMEIKSSSSSSTTTTTTTTTTTAAPSVSHVEGSLMQRFGDFMKHYNLWSETTTPAPTTQKPSPPPAVAFKPVFLAPHPRMRPMLVRQPLPYHYPIPLRPAKIPTTTSTIPTTTTSTTTPRPSASPHLNTPKHVEREISEIPAMQFPPHVRQLAQLANISPLVLDRFLQQQPKLAELAKRVSNLPFSEEHSRTIDSQVFVAVKRALAQNDDLKRLLSAAQTLN</sequence>
<dbReference type="KEGG" id="dwi:6640741"/>
<dbReference type="Proteomes" id="UP000007798">
    <property type="component" value="Unassembled WGS sequence"/>
</dbReference>
<dbReference type="GO" id="GO:0031982">
    <property type="term" value="C:vesicle"/>
    <property type="evidence" value="ECO:0007669"/>
    <property type="project" value="EnsemblMetazoa"/>
</dbReference>
<dbReference type="EMBL" id="CH963850">
    <property type="protein sequence ID" value="EDW74986.1"/>
    <property type="molecule type" value="Genomic_DNA"/>
</dbReference>
<dbReference type="PhylomeDB" id="B4MS97"/>
<evidence type="ECO:0000313" key="4">
    <source>
        <dbReference type="Proteomes" id="UP000007798"/>
    </source>
</evidence>
<gene>
    <name evidence="3" type="primary">Dwil\GK15969</name>
    <name evidence="3" type="ORF">Dwil_GK15969</name>
</gene>
<feature type="compositionally biased region" description="Low complexity" evidence="1">
    <location>
        <begin position="196"/>
        <end position="212"/>
    </location>
</feature>
<feature type="region of interest" description="Disordered" evidence="1">
    <location>
        <begin position="292"/>
        <end position="319"/>
    </location>
</feature>
<protein>
    <recommendedName>
        <fullName evidence="5">DUF4794 domain-containing protein</fullName>
    </recommendedName>
</protein>
<organism evidence="3 4">
    <name type="scientific">Drosophila willistoni</name>
    <name type="common">Fruit fly</name>
    <dbReference type="NCBI Taxonomy" id="7260"/>
    <lineage>
        <taxon>Eukaryota</taxon>
        <taxon>Metazoa</taxon>
        <taxon>Ecdysozoa</taxon>
        <taxon>Arthropoda</taxon>
        <taxon>Hexapoda</taxon>
        <taxon>Insecta</taxon>
        <taxon>Pterygota</taxon>
        <taxon>Neoptera</taxon>
        <taxon>Endopterygota</taxon>
        <taxon>Diptera</taxon>
        <taxon>Brachycera</taxon>
        <taxon>Muscomorpha</taxon>
        <taxon>Ephydroidea</taxon>
        <taxon>Drosophilidae</taxon>
        <taxon>Drosophila</taxon>
        <taxon>Sophophora</taxon>
    </lineage>
</organism>
<dbReference type="InParanoid" id="B4MS97"/>
<dbReference type="OrthoDB" id="7737358at2759"/>
<keyword evidence="4" id="KW-1185">Reference proteome</keyword>
<feature type="signal peptide" evidence="2">
    <location>
        <begin position="1"/>
        <end position="17"/>
    </location>
</feature>
<feature type="chain" id="PRO_5002818484" description="DUF4794 domain-containing protein" evidence="2">
    <location>
        <begin position="18"/>
        <end position="412"/>
    </location>
</feature>